<accession>K2JJK4</accession>
<proteinExistence type="predicted"/>
<evidence type="ECO:0000313" key="1">
    <source>
        <dbReference type="EMBL" id="EKE75518.1"/>
    </source>
</evidence>
<comment type="caution">
    <text evidence="1">The sequence shown here is derived from an EMBL/GenBank/DDBJ whole genome shotgun (WGS) entry which is preliminary data.</text>
</comment>
<sequence length="138" mass="14140">MRDSAQNLKPVLVLAPAANADIGTTPLVGTVIDRQGFDSLTYIITTGALTDANASYAVLLEESDVSNDGFTAVADTDLIGTEAAAGFDFEDDGAVRKLGYIGNKRYTRLTITPTGADSGNSPISAVAILGHPLAAPVG</sequence>
<dbReference type="AlphaFoldDB" id="K2JJK4"/>
<protein>
    <submittedName>
        <fullName evidence="1">Uncharacterized protein</fullName>
    </submittedName>
</protein>
<dbReference type="EMBL" id="AMRL01000011">
    <property type="protein sequence ID" value="EKE75518.1"/>
    <property type="molecule type" value="Genomic_DNA"/>
</dbReference>
<dbReference type="STRING" id="1207063.P24_09866"/>
<dbReference type="eggNOG" id="ENOG5032VJV">
    <property type="taxonomic scope" value="Bacteria"/>
</dbReference>
<keyword evidence="2" id="KW-1185">Reference proteome</keyword>
<organism evidence="1 2">
    <name type="scientific">Oceanibaculum indicum P24</name>
    <dbReference type="NCBI Taxonomy" id="1207063"/>
    <lineage>
        <taxon>Bacteria</taxon>
        <taxon>Pseudomonadati</taxon>
        <taxon>Pseudomonadota</taxon>
        <taxon>Alphaproteobacteria</taxon>
        <taxon>Rhodospirillales</taxon>
        <taxon>Oceanibaculaceae</taxon>
        <taxon>Oceanibaculum</taxon>
    </lineage>
</organism>
<evidence type="ECO:0000313" key="2">
    <source>
        <dbReference type="Proteomes" id="UP000006746"/>
    </source>
</evidence>
<dbReference type="Proteomes" id="UP000006746">
    <property type="component" value="Unassembled WGS sequence"/>
</dbReference>
<reference evidence="1 2" key="1">
    <citation type="journal article" date="2012" name="J. Bacteriol.">
        <title>Genome Sequence of Oceanibaculum indicum Type Strain P24.</title>
        <authorList>
            <person name="Lai Q."/>
            <person name="Shao Z."/>
        </authorList>
    </citation>
    <scope>NUCLEOTIDE SEQUENCE [LARGE SCALE GENOMIC DNA]</scope>
    <source>
        <strain evidence="1 2">P24</strain>
    </source>
</reference>
<gene>
    <name evidence="1" type="ORF">P24_09866</name>
</gene>
<dbReference type="RefSeq" id="WP_008944580.1">
    <property type="nucleotide sequence ID" value="NZ_AMRL01000011.1"/>
</dbReference>
<name>K2JJK4_9PROT</name>